<dbReference type="OrthoDB" id="3541595at2"/>
<comment type="caution">
    <text evidence="2">The sequence shown here is derived from an EMBL/GenBank/DDBJ whole genome shotgun (WGS) entry which is preliminary data.</text>
</comment>
<reference evidence="2 3" key="1">
    <citation type="submission" date="2019-01" db="EMBL/GenBank/DDBJ databases">
        <title>Sequencing the genomes of 1000 actinobacteria strains.</title>
        <authorList>
            <person name="Klenk H.-P."/>
        </authorList>
    </citation>
    <scope>NUCLEOTIDE SEQUENCE [LARGE SCALE GENOMIC DNA]</scope>
    <source>
        <strain evidence="2 3">DSM 43925</strain>
    </source>
</reference>
<dbReference type="Proteomes" id="UP000284824">
    <property type="component" value="Unassembled WGS sequence"/>
</dbReference>
<evidence type="ECO:0000313" key="2">
    <source>
        <dbReference type="EMBL" id="RVX47942.1"/>
    </source>
</evidence>
<proteinExistence type="predicted"/>
<name>A0A438MPV3_9ACTN</name>
<dbReference type="RefSeq" id="WP_127940301.1">
    <property type="nucleotide sequence ID" value="NZ_SAUN01000001.1"/>
</dbReference>
<organism evidence="2 3">
    <name type="scientific">Nonomuraea polychroma</name>
    <dbReference type="NCBI Taxonomy" id="46176"/>
    <lineage>
        <taxon>Bacteria</taxon>
        <taxon>Bacillati</taxon>
        <taxon>Actinomycetota</taxon>
        <taxon>Actinomycetes</taxon>
        <taxon>Streptosporangiales</taxon>
        <taxon>Streptosporangiaceae</taxon>
        <taxon>Nonomuraea</taxon>
    </lineage>
</organism>
<accession>A0A438MPV3</accession>
<dbReference type="AlphaFoldDB" id="A0A438MPV3"/>
<protein>
    <submittedName>
        <fullName evidence="2">Uncharacterized protein</fullName>
    </submittedName>
</protein>
<evidence type="ECO:0000256" key="1">
    <source>
        <dbReference type="SAM" id="MobiDB-lite"/>
    </source>
</evidence>
<feature type="compositionally biased region" description="Basic and acidic residues" evidence="1">
    <location>
        <begin position="1"/>
        <end position="35"/>
    </location>
</feature>
<evidence type="ECO:0000313" key="3">
    <source>
        <dbReference type="Proteomes" id="UP000284824"/>
    </source>
</evidence>
<gene>
    <name evidence="2" type="ORF">EDD27_10895</name>
</gene>
<sequence>MADHDRDDGSRGDEEAPRDPAREEPAAPSNERDTDVYPEQSNLKYGEIPPGPGPHAGQDHTTAAHTMPGSAGWGSSRRPDTSFRDFIRQKPAQIVGAGLIGLVVGALSGGTTVALVSNLGDRHDHHRVYLESPGWGPQRFVVPERRLDVCEDTGDGIVCEAPFDMRVRPDTEPTSNG</sequence>
<keyword evidence="3" id="KW-1185">Reference proteome</keyword>
<feature type="region of interest" description="Disordered" evidence="1">
    <location>
        <begin position="1"/>
        <end position="82"/>
    </location>
</feature>
<dbReference type="EMBL" id="SAUN01000001">
    <property type="protein sequence ID" value="RVX47942.1"/>
    <property type="molecule type" value="Genomic_DNA"/>
</dbReference>